<keyword evidence="1" id="KW-0175">Coiled coil</keyword>
<dbReference type="Proteomes" id="UP000030745">
    <property type="component" value="Unassembled WGS sequence"/>
</dbReference>
<dbReference type="Pfam" id="PF02263">
    <property type="entry name" value="GBP"/>
    <property type="match status" value="1"/>
</dbReference>
<protein>
    <recommendedName>
        <fullName evidence="3">VLIG-type G domain-containing protein</fullName>
    </recommendedName>
</protein>
<dbReference type="InterPro" id="IPR002035">
    <property type="entry name" value="VWF_A"/>
</dbReference>
<dbReference type="InterPro" id="IPR015894">
    <property type="entry name" value="Guanylate-bd_N"/>
</dbReference>
<evidence type="ECO:0000256" key="1">
    <source>
        <dbReference type="SAM" id="Coils"/>
    </source>
</evidence>
<proteinExistence type="predicted"/>
<dbReference type="PANTHER" id="PTHR22796">
    <property type="entry name" value="URG4-RELATED"/>
    <property type="match status" value="1"/>
</dbReference>
<dbReference type="InterPro" id="IPR030383">
    <property type="entry name" value="G_VLIG_dom"/>
</dbReference>
<organism evidence="4 5">
    <name type="scientific">Saprolegnia parasitica (strain CBS 223.65)</name>
    <dbReference type="NCBI Taxonomy" id="695850"/>
    <lineage>
        <taxon>Eukaryota</taxon>
        <taxon>Sar</taxon>
        <taxon>Stramenopiles</taxon>
        <taxon>Oomycota</taxon>
        <taxon>Saprolegniomycetes</taxon>
        <taxon>Saprolegniales</taxon>
        <taxon>Saprolegniaceae</taxon>
        <taxon>Saprolegnia</taxon>
    </lineage>
</organism>
<dbReference type="KEGG" id="spar:SPRG_12373"/>
<sequence>MTENSVAMSYEELKCYHLLETVPRLDDGSEVFQPTLKELELYRLLRALSVVDANASPGNQLGHFIDACLNGVKKKSTCGDGVANADAASPEVQLGDGVDAVIDDAKMTSASIDAVLDADAVLSEGQNADAGLNTGTEPKKDEKVDADQSVNKATFNRSIDVVACYGKQAAVEADLRAQGWWPTNLETYLHADHEGVYAILLPETTDRPKLVLFTWLLDASFSPKYLRERATYALRFVTTLTPVVRCCLGDAEWDALERAAAETRAESSQKNTAVEMTITEAKVQEEHVSCEVASKPTKATPGDTLLAATGVTGVTMHISQDHYIRNTSESISIAPPADFAAWLLEAAKTHRLQIRVQLPSDCKRAVLEAMSMLPTEKLPRMTMESLVANLRDEAKAEAITMLAAITTKVIEAGATLFYLHDNVTAAEEASAHTALQEQKKVLQNTLSPAIELPTTFDPLVADVINAEYARLLVTDTSFLALAEKLPSLVRWYRSSRLSPTASLEFPLLKKHKPEMELILPRTQGVLRDSYKAWSQVVRAFLESDQVVNITTNQCYNKLVAKANCQETPRREKEAKIVHEAFVAAIEEANAKHAPTELSVYIDRVKPHYVDFSKEYVAGGATQLTLTPVGGAPFGSIKLPRDAVVVHVAFVAGARTVVVVVFTLDGKTHVQSYQANGARPMMLLVAKEFPKLVERCDFDASHRLLALQHSDTKVDIYAFSESFKVFTRAHRFNLQLLGPIAPYTTMPLFGGDNHGLFVVGGDGSAQSYYLRTQQQSKLVPDFATPGSKVVKLQNGAFMVRIEPLDNDQHPRRLRLHTLEIQSHAMLPLVAEVALPKTLKFFNWSTVQACAYDDTIVLLDQSSGAMLVLKMTVLTGKVGFEVSCTHSAAPVTATESHVLAPLFHVFEKFPVRAFMTRCHNDDDDSDDSEDEAAAKSQPSVKCDDADLLPMALQLHVQASSPKRCKAAARVLKAIMKKIKELNKRLASLSLAKDTVMNGDLVWPTMALGRWVLEVVGFVPVPICRARDNELELLRDGNVVTLSQCAEVHDMEPNIIFGPTSYILKAWRGPIVVITSMGKQSTGKSYFLNHLTGSSFAISGARCTDGVWLTLRPYGETLLVVLDFEGLGSFERSMQEDTLLSVLNAAISQLTIFRIEMRFDKDIDAMFAKFQQGVSMLKGDPRLFTGQLYMNAKDVNPNDTDTLVDEFRSKLAGLLKNATADNFLTVMYSGSVLVTACAPLNNVGYYHGLAQASTCLAEARDRKTFSSGASFHECLAYLLAKIARRDWTSMGDNIRAGKTKRLRKQLRYALRNGKLDAAITATSVNIWADDDDATVAERQAKGLADKAVPQDAEIDFGLELDGSTDAAANHSVVKATLLHYLGQYVQLVASHDEDHLAKAPRRVDHEAGFDVLWTYIVWRREHRVRAWFESLGGSSRQALQDDFNKCVQDVKQLLRRCEHTCSKCKLGCFESFMHDRAMPHDCGGSHRCEGRCAHCDDDAPCGAVAGHAGSCNCCQKSHTCPQVCHLATARNCDGNCHLDVDHVGPHVCSVNQHLCPKACEAKSCRNECYHLLDFAHDTHSCGTRRCQQRCSYVGCTGTCTSDDHFHAVGALHSCGQEHTCQAKCTAGGNCETKVKQETIRTKDRAKKKCVIKFQDSCIDHKGKDHRCDTKEHTCDVRCPCCNYYCKKPYQHTDPHATTHGSMIETTFVMDIAVLELETDRKYAAGDRGIAEMCPFFCSKLGRGHVHYMPCEHASADACTSAAKDGRRHSTMKLASNPKQAMDEVLHDTYWKALGWEDPVSSALERTKFASCPYECEAPEHKDAGSDKSYCVLGAWHEPVVNATTLKSGQFLVQGHVFKCRHIAAKGLQHHVFVLDASWSMEGESWQALTAAFHAYVAQILATRSQNCADIVSVVTFDTTARIVHEAQPLIKMAKISLPFSGGCTSYDAGLRCANEVLSRNDHKSYTPVMLFLSDGEPDSDANGVALAQSIAKSYSIYNLQSSFAETGADLLATFEEISVPEHIRAGLLGKATTTQHTNAA</sequence>
<dbReference type="VEuPathDB" id="FungiDB:SPRG_12373"/>
<keyword evidence="5" id="KW-1185">Reference proteome</keyword>
<dbReference type="PROSITE" id="PS51717">
    <property type="entry name" value="G_VLIG"/>
    <property type="match status" value="1"/>
</dbReference>
<dbReference type="GO" id="GO:0003924">
    <property type="term" value="F:GTPase activity"/>
    <property type="evidence" value="ECO:0007669"/>
    <property type="project" value="InterPro"/>
</dbReference>
<dbReference type="RefSeq" id="XP_012207426.1">
    <property type="nucleotide sequence ID" value="XM_012352036.1"/>
</dbReference>
<dbReference type="OrthoDB" id="2343366at2759"/>
<dbReference type="EMBL" id="KK583279">
    <property type="protein sequence ID" value="KDO21871.1"/>
    <property type="molecule type" value="Genomic_DNA"/>
</dbReference>
<evidence type="ECO:0000259" key="3">
    <source>
        <dbReference type="PROSITE" id="PS51717"/>
    </source>
</evidence>
<feature type="region of interest" description="Disordered" evidence="2">
    <location>
        <begin position="918"/>
        <end position="938"/>
    </location>
</feature>
<dbReference type="GO" id="GO:0005525">
    <property type="term" value="F:GTP binding"/>
    <property type="evidence" value="ECO:0007669"/>
    <property type="project" value="InterPro"/>
</dbReference>
<dbReference type="CDD" id="cd00198">
    <property type="entry name" value="vWFA"/>
    <property type="match status" value="1"/>
</dbReference>
<dbReference type="OMA" id="HKPEMEL"/>
<dbReference type="SUPFAM" id="SSF52540">
    <property type="entry name" value="P-loop containing nucleoside triphosphate hydrolases"/>
    <property type="match status" value="1"/>
</dbReference>
<dbReference type="InterPro" id="IPR027417">
    <property type="entry name" value="P-loop_NTPase"/>
</dbReference>
<dbReference type="SUPFAM" id="SSF53300">
    <property type="entry name" value="vWA-like"/>
    <property type="match status" value="1"/>
</dbReference>
<dbReference type="Gene3D" id="3.40.50.300">
    <property type="entry name" value="P-loop containing nucleotide triphosphate hydrolases"/>
    <property type="match status" value="1"/>
</dbReference>
<dbReference type="PANTHER" id="PTHR22796:SF1">
    <property type="entry name" value="VWFA DOMAIN-CONTAINING PROTEIN"/>
    <property type="match status" value="1"/>
</dbReference>
<dbReference type="GeneID" id="24134334"/>
<dbReference type="Gene3D" id="3.40.50.410">
    <property type="entry name" value="von Willebrand factor, type A domain"/>
    <property type="match status" value="1"/>
</dbReference>
<name>A0A067C5P5_SAPPC</name>
<reference evidence="4 5" key="1">
    <citation type="journal article" date="2013" name="PLoS Genet.">
        <title>Distinctive expansion of potential virulence genes in the genome of the oomycete fish pathogen Saprolegnia parasitica.</title>
        <authorList>
            <person name="Jiang R.H."/>
            <person name="de Bruijn I."/>
            <person name="Haas B.J."/>
            <person name="Belmonte R."/>
            <person name="Lobach L."/>
            <person name="Christie J."/>
            <person name="van den Ackerveken G."/>
            <person name="Bottin A."/>
            <person name="Bulone V."/>
            <person name="Diaz-Moreno S.M."/>
            <person name="Dumas B."/>
            <person name="Fan L."/>
            <person name="Gaulin E."/>
            <person name="Govers F."/>
            <person name="Grenville-Briggs L.J."/>
            <person name="Horner N.R."/>
            <person name="Levin J.Z."/>
            <person name="Mammella M."/>
            <person name="Meijer H.J."/>
            <person name="Morris P."/>
            <person name="Nusbaum C."/>
            <person name="Oome S."/>
            <person name="Phillips A.J."/>
            <person name="van Rooyen D."/>
            <person name="Rzeszutek E."/>
            <person name="Saraiva M."/>
            <person name="Secombes C.J."/>
            <person name="Seidl M.F."/>
            <person name="Snel B."/>
            <person name="Stassen J.H."/>
            <person name="Sykes S."/>
            <person name="Tripathy S."/>
            <person name="van den Berg H."/>
            <person name="Vega-Arreguin J.C."/>
            <person name="Wawra S."/>
            <person name="Young S.K."/>
            <person name="Zeng Q."/>
            <person name="Dieguez-Uribeondo J."/>
            <person name="Russ C."/>
            <person name="Tyler B.M."/>
            <person name="van West P."/>
        </authorList>
    </citation>
    <scope>NUCLEOTIDE SEQUENCE [LARGE SCALE GENOMIC DNA]</scope>
    <source>
        <strain evidence="4 5">CBS 223.65</strain>
    </source>
</reference>
<evidence type="ECO:0000313" key="5">
    <source>
        <dbReference type="Proteomes" id="UP000030745"/>
    </source>
</evidence>
<feature type="compositionally biased region" description="Acidic residues" evidence="2">
    <location>
        <begin position="919"/>
        <end position="929"/>
    </location>
</feature>
<feature type="coiled-coil region" evidence="1">
    <location>
        <begin position="962"/>
        <end position="989"/>
    </location>
</feature>
<gene>
    <name evidence="4" type="ORF">SPRG_12373</name>
</gene>
<accession>A0A067C5P5</accession>
<evidence type="ECO:0000313" key="4">
    <source>
        <dbReference type="EMBL" id="KDO21871.1"/>
    </source>
</evidence>
<dbReference type="InterPro" id="IPR036465">
    <property type="entry name" value="vWFA_dom_sf"/>
</dbReference>
<evidence type="ECO:0000256" key="2">
    <source>
        <dbReference type="SAM" id="MobiDB-lite"/>
    </source>
</evidence>
<feature type="domain" description="VLIG-type G" evidence="3">
    <location>
        <begin position="1065"/>
        <end position="1160"/>
    </location>
</feature>
<dbReference type="Pfam" id="PF13519">
    <property type="entry name" value="VWA_2"/>
    <property type="match status" value="1"/>
</dbReference>